<evidence type="ECO:0000313" key="1">
    <source>
        <dbReference type="EMBL" id="RVD91142.1"/>
    </source>
</evidence>
<gene>
    <name evidence="1" type="ORF">TUBRATIS_24190</name>
</gene>
<proteinExistence type="predicted"/>
<reference evidence="1 2" key="1">
    <citation type="submission" date="2018-10" db="EMBL/GenBank/DDBJ databases">
        <title>Draft genome sequence of the microsporidian Tubulinosema ratisbonensis.</title>
        <authorList>
            <person name="Polonais V."/>
            <person name="Peyretaillade E."/>
            <person name="Niehus S."/>
            <person name="Wawrzyniak I."/>
            <person name="Franchet A."/>
            <person name="Gaspin C."/>
            <person name="Reichstadt M."/>
            <person name="Belser C."/>
            <person name="Labadie K."/>
            <person name="Delbac F."/>
            <person name="Ferrandon D."/>
        </authorList>
    </citation>
    <scope>NUCLEOTIDE SEQUENCE [LARGE SCALE GENOMIC DNA]</scope>
    <source>
        <strain evidence="1 2">Franzen</strain>
    </source>
</reference>
<sequence>MYKFLIFIVQTVSTKRNLSTESELDNQSKQMKLNEENDLLLTDYDFGLEDQKSNSDEEIFEGLDGLNDVLLKPYEYLINIQDQENILLDESIPTECLLPDFIDNEEVIDSNLNTSNFLEQTCLPDYNSDNVLEINYTNQENKNTLTPQNEPIRKSNNSFQINKEIIEISDDDSIYKNFDLSKLTYEFAIESNVFGLKEYFDKYIIRIPKTNLQSTMVSLNKSKERMFYSINLSTLLVFRSIHKEKNFKFYVLELTNKLENRFAFRIDHTTRQTNQNISKILQDIFCYFDDENVFEVFHKFYRKYIFSDYVLDYFKKTENYCLPGLKLDLKISILLEKFNTFYFEYSHTVNQILDQCFKPYSVKIAPYFFSKNNQIVKETLQIYITDLLYNKINCLLVILFPEIKLILENLADACTLRFLYMRFHFFFSLLVCKLNYNLPKLKYEFDKSSFFDNFLITDSKFFNIFVLEIRLFICVSCLTLLNNLKQINLIFLKAFISFVRCRNPDFLDYFLLNEFTPLDHFIGLENHIEIFLKAFEKGSKNLPKLNIQSIDNKLISEDYYRLNELERIEKLIQISETKKKDDPKMIESNANLIQKISEFLIEYFRKFD</sequence>
<comment type="caution">
    <text evidence="1">The sequence shown here is derived from an EMBL/GenBank/DDBJ whole genome shotgun (WGS) entry which is preliminary data.</text>
</comment>
<dbReference type="Proteomes" id="UP000282876">
    <property type="component" value="Unassembled WGS sequence"/>
</dbReference>
<accession>A0A437AJ65</accession>
<evidence type="ECO:0000313" key="2">
    <source>
        <dbReference type="Proteomes" id="UP000282876"/>
    </source>
</evidence>
<dbReference type="VEuPathDB" id="MicrosporidiaDB:TUBRATIS_24190"/>
<dbReference type="AlphaFoldDB" id="A0A437AJ65"/>
<keyword evidence="2" id="KW-1185">Reference proteome</keyword>
<protein>
    <submittedName>
        <fullName evidence="1">Uncharacterized protein</fullName>
    </submittedName>
</protein>
<organism evidence="1 2">
    <name type="scientific">Tubulinosema ratisbonensis</name>
    <dbReference type="NCBI Taxonomy" id="291195"/>
    <lineage>
        <taxon>Eukaryota</taxon>
        <taxon>Fungi</taxon>
        <taxon>Fungi incertae sedis</taxon>
        <taxon>Microsporidia</taxon>
        <taxon>Tubulinosematoidea</taxon>
        <taxon>Tubulinosematidae</taxon>
        <taxon>Tubulinosema</taxon>
    </lineage>
</organism>
<name>A0A437AJ65_9MICR</name>
<dbReference type="EMBL" id="RCSS01000632">
    <property type="protein sequence ID" value="RVD91142.1"/>
    <property type="molecule type" value="Genomic_DNA"/>
</dbReference>